<evidence type="ECO:0000313" key="3">
    <source>
        <dbReference type="Proteomes" id="UP000193144"/>
    </source>
</evidence>
<keyword evidence="3" id="KW-1185">Reference proteome</keyword>
<feature type="region of interest" description="Disordered" evidence="1">
    <location>
        <begin position="1"/>
        <end position="84"/>
    </location>
</feature>
<dbReference type="EMBL" id="MCFA01000024">
    <property type="protein sequence ID" value="ORY15559.1"/>
    <property type="molecule type" value="Genomic_DNA"/>
</dbReference>
<feature type="compositionally biased region" description="Basic and acidic residues" evidence="1">
    <location>
        <begin position="72"/>
        <end position="81"/>
    </location>
</feature>
<gene>
    <name evidence="2" type="ORF">BCR34DRAFT_612047</name>
</gene>
<dbReference type="AlphaFoldDB" id="A0A1Y1ZZ78"/>
<name>A0A1Y1ZZ78_9PLEO</name>
<proteinExistence type="predicted"/>
<comment type="caution">
    <text evidence="2">The sequence shown here is derived from an EMBL/GenBank/DDBJ whole genome shotgun (WGS) entry which is preliminary data.</text>
</comment>
<evidence type="ECO:0000313" key="2">
    <source>
        <dbReference type="EMBL" id="ORY15559.1"/>
    </source>
</evidence>
<organism evidence="2 3">
    <name type="scientific">Clohesyomyces aquaticus</name>
    <dbReference type="NCBI Taxonomy" id="1231657"/>
    <lineage>
        <taxon>Eukaryota</taxon>
        <taxon>Fungi</taxon>
        <taxon>Dikarya</taxon>
        <taxon>Ascomycota</taxon>
        <taxon>Pezizomycotina</taxon>
        <taxon>Dothideomycetes</taxon>
        <taxon>Pleosporomycetidae</taxon>
        <taxon>Pleosporales</taxon>
        <taxon>Lindgomycetaceae</taxon>
        <taxon>Clohesyomyces</taxon>
    </lineage>
</organism>
<sequence length="224" mass="25766">MDEESPPSSALAKSKEKPEAQQARQEKMQEKERAKRKERQELIRQTLERGEPPPDLPSHRLRQRFQTTLCQRDQKRRESESKSGIQLSHMNTFFTFQNSFVSDMKNAPSEFRTGLRAIYAGDMSAHDTTRHDGLRLRITGALRLAVSRVRRSMSEPRTRPVGLDARLNQWFCCVLQTLSKPGFYHACSAKYASDLYERTRSASFDGITTGTFKVSGVVELRVRR</sequence>
<reference evidence="2 3" key="1">
    <citation type="submission" date="2016-07" db="EMBL/GenBank/DDBJ databases">
        <title>Pervasive Adenine N6-methylation of Active Genes in Fungi.</title>
        <authorList>
            <consortium name="DOE Joint Genome Institute"/>
            <person name="Mondo S.J."/>
            <person name="Dannebaum R.O."/>
            <person name="Kuo R.C."/>
            <person name="Labutti K."/>
            <person name="Haridas S."/>
            <person name="Kuo A."/>
            <person name="Salamov A."/>
            <person name="Ahrendt S.R."/>
            <person name="Lipzen A."/>
            <person name="Sullivan W."/>
            <person name="Andreopoulos W.B."/>
            <person name="Clum A."/>
            <person name="Lindquist E."/>
            <person name="Daum C."/>
            <person name="Ramamoorthy G.K."/>
            <person name="Gryganskyi A."/>
            <person name="Culley D."/>
            <person name="Magnuson J.K."/>
            <person name="James T.Y."/>
            <person name="O'Malley M.A."/>
            <person name="Stajich J.E."/>
            <person name="Spatafora J.W."/>
            <person name="Visel A."/>
            <person name="Grigoriev I.V."/>
        </authorList>
    </citation>
    <scope>NUCLEOTIDE SEQUENCE [LARGE SCALE GENOMIC DNA]</scope>
    <source>
        <strain evidence="2 3">CBS 115471</strain>
    </source>
</reference>
<dbReference type="Proteomes" id="UP000193144">
    <property type="component" value="Unassembled WGS sequence"/>
</dbReference>
<feature type="compositionally biased region" description="Basic and acidic residues" evidence="1">
    <location>
        <begin position="13"/>
        <end position="52"/>
    </location>
</feature>
<accession>A0A1Y1ZZ78</accession>
<evidence type="ECO:0000256" key="1">
    <source>
        <dbReference type="SAM" id="MobiDB-lite"/>
    </source>
</evidence>
<protein>
    <submittedName>
        <fullName evidence="2">Uncharacterized protein</fullName>
    </submittedName>
</protein>